<dbReference type="GO" id="GO:0043614">
    <property type="term" value="C:multi-eIF complex"/>
    <property type="evidence" value="ECO:0007669"/>
    <property type="project" value="TreeGrafter"/>
</dbReference>
<dbReference type="GO" id="GO:0001732">
    <property type="term" value="P:formation of cytoplasmic translation initiation complex"/>
    <property type="evidence" value="ECO:0007669"/>
    <property type="project" value="TreeGrafter"/>
</dbReference>
<comment type="caution">
    <text evidence="1">The sequence shown here is derived from an EMBL/GenBank/DDBJ whole genome shotgun (WGS) entry which is preliminary data.</text>
</comment>
<dbReference type="PANTHER" id="PTHR14005:SF0">
    <property type="entry name" value="EUKARYOTIC TRANSLATION INITIATION FACTOR 3 SUBUNIT A"/>
    <property type="match status" value="1"/>
</dbReference>
<gene>
    <name evidence="1" type="ORF">EV421DRAFT_1989333</name>
</gene>
<dbReference type="GO" id="GO:0002188">
    <property type="term" value="P:translation reinitiation"/>
    <property type="evidence" value="ECO:0007669"/>
    <property type="project" value="TreeGrafter"/>
</dbReference>
<evidence type="ECO:0000313" key="1">
    <source>
        <dbReference type="EMBL" id="KAK0434690.1"/>
    </source>
</evidence>
<reference evidence="1" key="1">
    <citation type="submission" date="2023-06" db="EMBL/GenBank/DDBJ databases">
        <authorList>
            <consortium name="Lawrence Berkeley National Laboratory"/>
            <person name="Ahrendt S."/>
            <person name="Sahu N."/>
            <person name="Indic B."/>
            <person name="Wong-Bajracharya J."/>
            <person name="Merenyi Z."/>
            <person name="Ke H.-M."/>
            <person name="Monk M."/>
            <person name="Kocsube S."/>
            <person name="Drula E."/>
            <person name="Lipzen A."/>
            <person name="Balint B."/>
            <person name="Henrissat B."/>
            <person name="Andreopoulos B."/>
            <person name="Martin F.M."/>
            <person name="Harder C.B."/>
            <person name="Rigling D."/>
            <person name="Ford K.L."/>
            <person name="Foster G.D."/>
            <person name="Pangilinan J."/>
            <person name="Papanicolaou A."/>
            <person name="Barry K."/>
            <person name="LaButti K."/>
            <person name="Viragh M."/>
            <person name="Koriabine M."/>
            <person name="Yan M."/>
            <person name="Riley R."/>
            <person name="Champramary S."/>
            <person name="Plett K.L."/>
            <person name="Tsai I.J."/>
            <person name="Slot J."/>
            <person name="Sipos G."/>
            <person name="Plett J."/>
            <person name="Nagy L.G."/>
            <person name="Grigoriev I.V."/>
        </authorList>
    </citation>
    <scope>NUCLEOTIDE SEQUENCE</scope>
    <source>
        <strain evidence="1">FPL87.14</strain>
    </source>
</reference>
<sequence length="381" mass="42291">MRDNERAERIGYNTSTEPLKSTLLKSLWTSVQDSATSTAWFTDIQYKTISKYTNAQSIEAITHLVHSVDANVKEAQEKAAVQVIVDINKFEAGEMLESISLGSISHNITWVYNLLRSTVKFEFLARGIPLRLGHPQPVDNGQDCSSESRQNANAHSSHEISLKCLQSLPSLYDMLEVTFDPLALCSSIALLLEMLSSDPLYSSDLPLLHKVSLLRLLSHLSEVYLSIKISHLLELVAPLKAAGVDGAYEAKQIELSAPGELFSTFTWIISILEGRIISIYGTVFTLEPIIVEDCGFTATGPTAMPSFVLPYFGFRTDHYRFLASYHHHYVSVHEYTFVRAISVTFFVPADVYSQQSCHVVGLAIASYSSNGREGKCELVAE</sequence>
<dbReference type="Proteomes" id="UP001175226">
    <property type="component" value="Unassembled WGS sequence"/>
</dbReference>
<dbReference type="EMBL" id="JAUEPT010000069">
    <property type="protein sequence ID" value="KAK0434690.1"/>
    <property type="molecule type" value="Genomic_DNA"/>
</dbReference>
<organism evidence="1 2">
    <name type="scientific">Armillaria borealis</name>
    <dbReference type="NCBI Taxonomy" id="47425"/>
    <lineage>
        <taxon>Eukaryota</taxon>
        <taxon>Fungi</taxon>
        <taxon>Dikarya</taxon>
        <taxon>Basidiomycota</taxon>
        <taxon>Agaricomycotina</taxon>
        <taxon>Agaricomycetes</taxon>
        <taxon>Agaricomycetidae</taxon>
        <taxon>Agaricales</taxon>
        <taxon>Marasmiineae</taxon>
        <taxon>Physalacriaceae</taxon>
        <taxon>Armillaria</taxon>
    </lineage>
</organism>
<dbReference type="GO" id="GO:0071540">
    <property type="term" value="C:eukaryotic translation initiation factor 3 complex, eIF3e"/>
    <property type="evidence" value="ECO:0007669"/>
    <property type="project" value="TreeGrafter"/>
</dbReference>
<name>A0AA39MIH2_9AGAR</name>
<accession>A0AA39MIH2</accession>
<dbReference type="Gene3D" id="1.25.40.860">
    <property type="match status" value="1"/>
</dbReference>
<dbReference type="GO" id="GO:0003729">
    <property type="term" value="F:mRNA binding"/>
    <property type="evidence" value="ECO:0007669"/>
    <property type="project" value="TreeGrafter"/>
</dbReference>
<keyword evidence="2" id="KW-1185">Reference proteome</keyword>
<dbReference type="AlphaFoldDB" id="A0AA39MIH2"/>
<dbReference type="InterPro" id="IPR027512">
    <property type="entry name" value="EIF3A"/>
</dbReference>
<dbReference type="GO" id="GO:0071541">
    <property type="term" value="C:eukaryotic translation initiation factor 3 complex, eIF3m"/>
    <property type="evidence" value="ECO:0007669"/>
    <property type="project" value="TreeGrafter"/>
</dbReference>
<dbReference type="PANTHER" id="PTHR14005">
    <property type="entry name" value="EUKARYOTIC TRANSLATION INITIATION FACTOR 3, THETA SUBUNIT"/>
    <property type="match status" value="1"/>
</dbReference>
<proteinExistence type="predicted"/>
<dbReference type="GO" id="GO:0003743">
    <property type="term" value="F:translation initiation factor activity"/>
    <property type="evidence" value="ECO:0007669"/>
    <property type="project" value="TreeGrafter"/>
</dbReference>
<protein>
    <submittedName>
        <fullName evidence="1">Uncharacterized protein</fullName>
    </submittedName>
</protein>
<evidence type="ECO:0000313" key="2">
    <source>
        <dbReference type="Proteomes" id="UP001175226"/>
    </source>
</evidence>